<dbReference type="AlphaFoldDB" id="A0A0D0IIC2"/>
<comment type="function">
    <text evidence="13">An anti-sigma factor for extracytoplasmic function (ECF) sigma factor sigma-E (RpoE). ECF sigma factors are held in an inactive form by an anti-sigma factor until released by regulated intramembrane proteolysis (RIP). RIP occurs when an extracytoplasmic signal triggers a concerted proteolytic cascade to transmit information and elicit cellular responses. The membrane-spanning regulatory substrate protein is first cut periplasmically (site-1 protease, S1P, DegS), then within the membrane itself (site-2 protease, S2P, RseP), while cytoplasmic proteases finish degrading the anti-sigma factor, liberating sigma-E.</text>
</comment>
<evidence type="ECO:0000313" key="18">
    <source>
        <dbReference type="Proteomes" id="UP000050700"/>
    </source>
</evidence>
<proteinExistence type="inferred from homology"/>
<dbReference type="InterPro" id="IPR036147">
    <property type="entry name" value="Anti-sigma_E_RseA_N_sf"/>
</dbReference>
<accession>A0A0D0IIC2</accession>
<evidence type="ECO:0000313" key="17">
    <source>
        <dbReference type="EMBL" id="KIS36713.1"/>
    </source>
</evidence>
<dbReference type="PATRIC" id="fig|727.564.peg.476"/>
<dbReference type="RefSeq" id="WP_005665534.1">
    <property type="nucleotide sequence ID" value="NZ_AP018771.1"/>
</dbReference>
<organism evidence="17 18">
    <name type="scientific">Haemophilus influenzae</name>
    <dbReference type="NCBI Taxonomy" id="727"/>
    <lineage>
        <taxon>Bacteria</taxon>
        <taxon>Pseudomonadati</taxon>
        <taxon>Pseudomonadota</taxon>
        <taxon>Gammaproteobacteria</taxon>
        <taxon>Pasteurellales</taxon>
        <taxon>Pasteurellaceae</taxon>
        <taxon>Haemophilus</taxon>
    </lineage>
</organism>
<comment type="subunit">
    <text evidence="13">Interacts 1:1 with ECF RNA polymerase sigma-E (RpoE); this inhibits the interaction of sigma-E with the RNA polymerase catalytic core and leads to a decreased expression of sigma-E-regulated genes. Interacts with RseB.</text>
</comment>
<dbReference type="Pfam" id="PF03873">
    <property type="entry name" value="RseA_C"/>
    <property type="match status" value="1"/>
</dbReference>
<evidence type="ECO:0000256" key="7">
    <source>
        <dbReference type="ARBA" id="ARBA00022989"/>
    </source>
</evidence>
<feature type="domain" description="Anti sigma-E protein RseA N-terminal" evidence="15">
    <location>
        <begin position="1"/>
        <end position="85"/>
    </location>
</feature>
<keyword evidence="5 14" id="KW-0812">Transmembrane</keyword>
<sequence length="195" mass="21619">MQKEQLSAYMDGEQVKTDLTDALLRDEELQASWHSFHTVRSVMRKESAVFLGGDFTAKMADLIELEDVKKVDVIAVSQPEPEDAHNSAFMQKLKAFFAPMTQVAVAAGVCLVAVLGVQSFNSKNEASNLPEVPVLQTLPFNNAVQEISYNAPSKDTLTSDQLEKKSRRIGAMLQNYELQRRMHSDALGVSSSQVR</sequence>
<comment type="similarity">
    <text evidence="2 13">Belongs to the RseA family.</text>
</comment>
<name>A0A0D0IIC2_HAEIF</name>
<feature type="transmembrane region" description="Helical" evidence="14">
    <location>
        <begin position="95"/>
        <end position="117"/>
    </location>
</feature>
<evidence type="ECO:0000256" key="10">
    <source>
        <dbReference type="ARBA" id="ARBA00075703"/>
    </source>
</evidence>
<evidence type="ECO:0000256" key="13">
    <source>
        <dbReference type="PIRNR" id="PIRNR016938"/>
    </source>
</evidence>
<evidence type="ECO:0000256" key="11">
    <source>
        <dbReference type="ARBA" id="ARBA00078210"/>
    </source>
</evidence>
<dbReference type="PANTHER" id="PTHR38104:SF1">
    <property type="entry name" value="ANTI-SIGMA-E FACTOR RSEA"/>
    <property type="match status" value="1"/>
</dbReference>
<dbReference type="Gene3D" id="1.20.5.3960">
    <property type="match status" value="1"/>
</dbReference>
<comment type="caution">
    <text evidence="17">The sequence shown here is derived from an EMBL/GenBank/DDBJ whole genome shotgun (WGS) entry which is preliminary data.</text>
</comment>
<evidence type="ECO:0000256" key="8">
    <source>
        <dbReference type="ARBA" id="ARBA00023136"/>
    </source>
</evidence>
<keyword evidence="8 13" id="KW-0472">Membrane</keyword>
<dbReference type="FunFam" id="1.20.5.3960:FF:000001">
    <property type="entry name" value="Anti-sigma-E factor RseA"/>
    <property type="match status" value="1"/>
</dbReference>
<dbReference type="Gene3D" id="1.10.10.880">
    <property type="entry name" value="Anti sigma-E protein RseA, N-terminal domain"/>
    <property type="match status" value="1"/>
</dbReference>
<dbReference type="InterPro" id="IPR052383">
    <property type="entry name" value="Anti-sigma-E_RseA-like"/>
</dbReference>
<evidence type="ECO:0000256" key="5">
    <source>
        <dbReference type="ARBA" id="ARBA00022692"/>
    </source>
</evidence>
<evidence type="ECO:0000256" key="3">
    <source>
        <dbReference type="ARBA" id="ARBA00022475"/>
    </source>
</evidence>
<evidence type="ECO:0000259" key="16">
    <source>
        <dbReference type="Pfam" id="PF03873"/>
    </source>
</evidence>
<gene>
    <name evidence="17" type="primary">rseA</name>
    <name evidence="17" type="ORF">NTHI1209_00135</name>
</gene>
<keyword evidence="4 13" id="KW-0997">Cell inner membrane</keyword>
<dbReference type="Proteomes" id="UP000050700">
    <property type="component" value="Unassembled WGS sequence"/>
</dbReference>
<dbReference type="PIRSF" id="PIRSF016938">
    <property type="entry name" value="RseA"/>
    <property type="match status" value="1"/>
</dbReference>
<dbReference type="CDD" id="cd16328">
    <property type="entry name" value="RseA_N"/>
    <property type="match status" value="1"/>
</dbReference>
<evidence type="ECO:0000256" key="4">
    <source>
        <dbReference type="ARBA" id="ARBA00022519"/>
    </source>
</evidence>
<feature type="domain" description="Anti sigma-E protein RseA C-terminal" evidence="16">
    <location>
        <begin position="132"/>
        <end position="182"/>
    </location>
</feature>
<dbReference type="InterPro" id="IPR005573">
    <property type="entry name" value="Anti-sigma_E_RseA_C"/>
</dbReference>
<evidence type="ECO:0000256" key="2">
    <source>
        <dbReference type="ARBA" id="ARBA00005837"/>
    </source>
</evidence>
<keyword evidence="6" id="KW-0735">Signal-anchor</keyword>
<comment type="subcellular location">
    <subcellularLocation>
        <location evidence="1">Cell inner membrane</location>
        <topology evidence="1">Single-pass type II membrane protein</topology>
    </subcellularLocation>
</comment>
<evidence type="ECO:0000256" key="14">
    <source>
        <dbReference type="SAM" id="Phobius"/>
    </source>
</evidence>
<dbReference type="Pfam" id="PF03872">
    <property type="entry name" value="RseA_N"/>
    <property type="match status" value="1"/>
</dbReference>
<dbReference type="InterPro" id="IPR005572">
    <property type="entry name" value="Anti-sigma_E_RseA_N"/>
</dbReference>
<protein>
    <recommendedName>
        <fullName evidence="9 13">Anti-sigma-E factor RseA</fullName>
    </recommendedName>
    <alternativeName>
        <fullName evidence="10 13">Regulator of SigE</fullName>
    </alternativeName>
    <alternativeName>
        <fullName evidence="12 13">Sigma-E anti-sigma factor RseA</fullName>
    </alternativeName>
    <alternativeName>
        <fullName evidence="11 13">Sigma-E factor negative regulatory protein</fullName>
    </alternativeName>
</protein>
<dbReference type="SUPFAM" id="SSF89069">
    <property type="entry name" value="N-terminal, cytoplasmic domain of anti-sigmaE factor RseA"/>
    <property type="match status" value="1"/>
</dbReference>
<dbReference type="EMBL" id="JMQP01000001">
    <property type="protein sequence ID" value="KIS36713.1"/>
    <property type="molecule type" value="Genomic_DNA"/>
</dbReference>
<keyword evidence="7 14" id="KW-1133">Transmembrane helix</keyword>
<reference evidence="17 18" key="1">
    <citation type="submission" date="2014-05" db="EMBL/GenBank/DDBJ databases">
        <title>Methylome analysis of the phasevarions of Haemophilus influenzae.</title>
        <authorList>
            <person name="Atack J.M."/>
            <person name="Fox K.L."/>
            <person name="Power P.M."/>
            <person name="Clark T."/>
            <person name="Jurcisek J."/>
            <person name="Korlach J."/>
            <person name="Bakaletz L.O."/>
            <person name="Jennings M.P."/>
        </authorList>
    </citation>
    <scope>NUCLEOTIDE SEQUENCE [LARGE SCALE GENOMIC DNA]</scope>
    <source>
        <strain evidence="17 18">1209</strain>
    </source>
</reference>
<keyword evidence="3 13" id="KW-1003">Cell membrane</keyword>
<evidence type="ECO:0000256" key="1">
    <source>
        <dbReference type="ARBA" id="ARBA00004249"/>
    </source>
</evidence>
<evidence type="ECO:0000256" key="6">
    <source>
        <dbReference type="ARBA" id="ARBA00022968"/>
    </source>
</evidence>
<dbReference type="InterPro" id="IPR026279">
    <property type="entry name" value="RseA"/>
</dbReference>
<dbReference type="GO" id="GO:0016989">
    <property type="term" value="F:sigma factor antagonist activity"/>
    <property type="evidence" value="ECO:0007669"/>
    <property type="project" value="InterPro"/>
</dbReference>
<evidence type="ECO:0000259" key="15">
    <source>
        <dbReference type="Pfam" id="PF03872"/>
    </source>
</evidence>
<dbReference type="GO" id="GO:0005886">
    <property type="term" value="C:plasma membrane"/>
    <property type="evidence" value="ECO:0007669"/>
    <property type="project" value="UniProtKB-SubCell"/>
</dbReference>
<evidence type="ECO:0000256" key="12">
    <source>
        <dbReference type="ARBA" id="ARBA00078749"/>
    </source>
</evidence>
<dbReference type="PANTHER" id="PTHR38104">
    <property type="match status" value="1"/>
</dbReference>
<evidence type="ECO:0000256" key="9">
    <source>
        <dbReference type="ARBA" id="ARBA00069293"/>
    </source>
</evidence>